<reference evidence="2 3" key="2">
    <citation type="journal article" date="2017" name="Front. Plant Sci.">
        <title>Gene Classification and Mining of Molecular Markers Useful in Red Clover (Trifolium pratense) Breeding.</title>
        <authorList>
            <person name="Istvanek J."/>
            <person name="Dluhosova J."/>
            <person name="Dluhos P."/>
            <person name="Patkova L."/>
            <person name="Nedelnik J."/>
            <person name="Repkova J."/>
        </authorList>
    </citation>
    <scope>NUCLEOTIDE SEQUENCE [LARGE SCALE GENOMIC DNA]</scope>
    <source>
        <strain evidence="3">cv. Tatra</strain>
        <tissue evidence="2">Young leaves</tissue>
    </source>
</reference>
<feature type="compositionally biased region" description="Basic and acidic residues" evidence="1">
    <location>
        <begin position="282"/>
        <end position="296"/>
    </location>
</feature>
<dbReference type="Proteomes" id="UP000236291">
    <property type="component" value="Unassembled WGS sequence"/>
</dbReference>
<dbReference type="STRING" id="57577.A0A2K3P7U5"/>
<protein>
    <submittedName>
        <fullName evidence="2">Protein IWS1 A-like</fullName>
    </submittedName>
</protein>
<dbReference type="PANTHER" id="PTHR34380:SF1">
    <property type="entry name" value="OS01G0221300 PROTEIN"/>
    <property type="match status" value="1"/>
</dbReference>
<dbReference type="EMBL" id="ASHM01004478">
    <property type="protein sequence ID" value="PNY11354.1"/>
    <property type="molecule type" value="Genomic_DNA"/>
</dbReference>
<feature type="compositionally biased region" description="Acidic residues" evidence="1">
    <location>
        <begin position="447"/>
        <end position="458"/>
    </location>
</feature>
<feature type="compositionally biased region" description="Polar residues" evidence="1">
    <location>
        <begin position="434"/>
        <end position="443"/>
    </location>
</feature>
<feature type="compositionally biased region" description="Acidic residues" evidence="1">
    <location>
        <begin position="224"/>
        <end position="267"/>
    </location>
</feature>
<reference evidence="2 3" key="1">
    <citation type="journal article" date="2014" name="Am. J. Bot.">
        <title>Genome assembly and annotation for red clover (Trifolium pratense; Fabaceae).</title>
        <authorList>
            <person name="Istvanek J."/>
            <person name="Jaros M."/>
            <person name="Krenek A."/>
            <person name="Repkova J."/>
        </authorList>
    </citation>
    <scope>NUCLEOTIDE SEQUENCE [LARGE SCALE GENOMIC DNA]</scope>
    <source>
        <strain evidence="3">cv. Tatra</strain>
        <tissue evidence="2">Young leaves</tissue>
    </source>
</reference>
<dbReference type="AlphaFoldDB" id="A0A2K3P7U5"/>
<feature type="region of interest" description="Disordered" evidence="1">
    <location>
        <begin position="201"/>
        <end position="301"/>
    </location>
</feature>
<comment type="caution">
    <text evidence="2">The sequence shown here is derived from an EMBL/GenBank/DDBJ whole genome shotgun (WGS) entry which is preliminary data.</text>
</comment>
<dbReference type="PANTHER" id="PTHR34380">
    <property type="entry name" value="BNAA03G12380D PROTEIN"/>
    <property type="match status" value="1"/>
</dbReference>
<evidence type="ECO:0000256" key="1">
    <source>
        <dbReference type="SAM" id="MobiDB-lite"/>
    </source>
</evidence>
<feature type="compositionally biased region" description="Basic residues" evidence="1">
    <location>
        <begin position="411"/>
        <end position="426"/>
    </location>
</feature>
<feature type="compositionally biased region" description="Low complexity" evidence="1">
    <location>
        <begin position="489"/>
        <end position="502"/>
    </location>
</feature>
<proteinExistence type="predicted"/>
<feature type="compositionally biased region" description="Acidic residues" evidence="1">
    <location>
        <begin position="142"/>
        <end position="153"/>
    </location>
</feature>
<feature type="region of interest" description="Disordered" evidence="1">
    <location>
        <begin position="139"/>
        <end position="158"/>
    </location>
</feature>
<feature type="region of interest" description="Disordered" evidence="1">
    <location>
        <begin position="483"/>
        <end position="517"/>
    </location>
</feature>
<gene>
    <name evidence="2" type="ORF">L195_g007958</name>
</gene>
<feature type="region of interest" description="Disordered" evidence="1">
    <location>
        <begin position="86"/>
        <end position="111"/>
    </location>
</feature>
<feature type="compositionally biased region" description="Polar residues" evidence="1">
    <location>
        <begin position="86"/>
        <end position="95"/>
    </location>
</feature>
<evidence type="ECO:0000313" key="2">
    <source>
        <dbReference type="EMBL" id="PNY11354.1"/>
    </source>
</evidence>
<accession>A0A2K3P7U5</accession>
<evidence type="ECO:0000313" key="3">
    <source>
        <dbReference type="Proteomes" id="UP000236291"/>
    </source>
</evidence>
<organism evidence="2 3">
    <name type="scientific">Trifolium pratense</name>
    <name type="common">Red clover</name>
    <dbReference type="NCBI Taxonomy" id="57577"/>
    <lineage>
        <taxon>Eukaryota</taxon>
        <taxon>Viridiplantae</taxon>
        <taxon>Streptophyta</taxon>
        <taxon>Embryophyta</taxon>
        <taxon>Tracheophyta</taxon>
        <taxon>Spermatophyta</taxon>
        <taxon>Magnoliopsida</taxon>
        <taxon>eudicotyledons</taxon>
        <taxon>Gunneridae</taxon>
        <taxon>Pentapetalae</taxon>
        <taxon>rosids</taxon>
        <taxon>fabids</taxon>
        <taxon>Fabales</taxon>
        <taxon>Fabaceae</taxon>
        <taxon>Papilionoideae</taxon>
        <taxon>50 kb inversion clade</taxon>
        <taxon>NPAAA clade</taxon>
        <taxon>Hologalegina</taxon>
        <taxon>IRL clade</taxon>
        <taxon>Trifolieae</taxon>
        <taxon>Trifolium</taxon>
    </lineage>
</organism>
<name>A0A2K3P7U5_TRIPR</name>
<feature type="region of interest" description="Disordered" evidence="1">
    <location>
        <begin position="411"/>
        <end position="467"/>
    </location>
</feature>
<sequence length="649" mass="72644">MAKSCSANVIEIIDSDDEPDISHNVGAKSSSVNVVIDIIGSDEEPDISQNVPLNRRRQGSGNISVTTSEEKVKNLDNNPNVLQDMQGSGNNSPSTCFEEEKGNNLDSNHGGNNEENFDVCQDILFTSNTKRKRACNVVMSESESDRDDDDDDNMSNSLTTTNLVADKVTDDIRMSRRRLKTLRIVADKVTDDIRMPRHRLKTLRKIGSKSRGDKTYQQCIPTNSDDELEEDLSYSEEDNMSDFIVDDDFDVSDSEDMSNESQDESNSDAESNSASLQNLQDNNKDSHLQDVSDRKGSGNISLSTCSVAEKGKNFDSNYAENSEEKFDLGEDPLCVVTSKRKPNRNVVISESENDDGEDVDDDLPISTLKSNLVKEISVDELINVVNEEADDVDADADVDDDMPISQVIRMKKPRRRRLKPLRKCVSKSHGDKVNYQQSIPTNNDAHDGDDESMEDLSQSDEGNLSDFINDDFDVSNCEVASSKSQDRCNGNVDSDDSNNSQDLQDRSKDSNLQDLSDDDYDKLLSKIQRKKKQKIKWESEPEMLADLGKDPVLCMKAVCVLYRQQTGEEQEIKGTVCRNGRGFNTHDAYRGSKLAEFLLDGSPDGSINKTVEELQKFMPDGVEVCESLAFNYSKQLFEIFENKEDDFFP</sequence>